<keyword evidence="4" id="KW-1185">Reference proteome</keyword>
<organism evidence="3 4">
    <name type="scientific">Microbulbifer aestuariivivens</name>
    <dbReference type="NCBI Taxonomy" id="1908308"/>
    <lineage>
        <taxon>Bacteria</taxon>
        <taxon>Pseudomonadati</taxon>
        <taxon>Pseudomonadota</taxon>
        <taxon>Gammaproteobacteria</taxon>
        <taxon>Cellvibrionales</taxon>
        <taxon>Microbulbiferaceae</taxon>
        <taxon>Microbulbifer</taxon>
    </lineage>
</organism>
<sequence>MNRNAFQHLSDEALLDHYHSTRNLRAFRQLYQRHKDSLYRYCAQMNFPAAGNIVEQLWRGLLERPPELCGRLLRNWLFIRASQLLTQRHENLQHNPETVRGDTTEAELPPPGRNDALLAALQQLPRIERNILLLHMECRLPLVTIADIERISLKQCRAYYQQGKDRLRTMVHGPERQPWQVDEGAAAKETSKKENSKQDKAVNTIAEESPVEKNAVSESTAEEVTHE</sequence>
<dbReference type="Proteomes" id="UP001408594">
    <property type="component" value="Unassembled WGS sequence"/>
</dbReference>
<dbReference type="Gene3D" id="1.10.10.10">
    <property type="entry name" value="Winged helix-like DNA-binding domain superfamily/Winged helix DNA-binding domain"/>
    <property type="match status" value="1"/>
</dbReference>
<evidence type="ECO:0000259" key="2">
    <source>
        <dbReference type="Pfam" id="PF08281"/>
    </source>
</evidence>
<proteinExistence type="predicted"/>
<feature type="region of interest" description="Disordered" evidence="1">
    <location>
        <begin position="170"/>
        <end position="227"/>
    </location>
</feature>
<dbReference type="RefSeq" id="WP_345551492.1">
    <property type="nucleotide sequence ID" value="NZ_BAABRT010000018.1"/>
</dbReference>
<reference evidence="3 4" key="1">
    <citation type="submission" date="2024-02" db="EMBL/GenBank/DDBJ databases">
        <title>Microbulbifer aestuariivivens NBRC 112533.</title>
        <authorList>
            <person name="Ichikawa N."/>
            <person name="Katano-Makiyama Y."/>
            <person name="Hidaka K."/>
        </authorList>
    </citation>
    <scope>NUCLEOTIDE SEQUENCE [LARGE SCALE GENOMIC DNA]</scope>
    <source>
        <strain evidence="3 4">NBRC 112533</strain>
    </source>
</reference>
<dbReference type="InterPro" id="IPR036388">
    <property type="entry name" value="WH-like_DNA-bd_sf"/>
</dbReference>
<gene>
    <name evidence="3" type="ORF">Maes01_02209</name>
</gene>
<dbReference type="InterPro" id="IPR013324">
    <property type="entry name" value="RNA_pol_sigma_r3/r4-like"/>
</dbReference>
<feature type="domain" description="RNA polymerase sigma factor 70 region 4 type 2" evidence="2">
    <location>
        <begin position="115"/>
        <end position="167"/>
    </location>
</feature>
<dbReference type="InterPro" id="IPR013249">
    <property type="entry name" value="RNA_pol_sigma70_r4_t2"/>
</dbReference>
<dbReference type="Pfam" id="PF08281">
    <property type="entry name" value="Sigma70_r4_2"/>
    <property type="match status" value="1"/>
</dbReference>
<protein>
    <recommendedName>
        <fullName evidence="2">RNA polymerase sigma factor 70 region 4 type 2 domain-containing protein</fullName>
    </recommendedName>
</protein>
<name>A0ABP9WR02_9GAMM</name>
<evidence type="ECO:0000256" key="1">
    <source>
        <dbReference type="SAM" id="MobiDB-lite"/>
    </source>
</evidence>
<evidence type="ECO:0000313" key="3">
    <source>
        <dbReference type="EMBL" id="GAA5525637.1"/>
    </source>
</evidence>
<dbReference type="Gene3D" id="1.10.1740.10">
    <property type="match status" value="1"/>
</dbReference>
<dbReference type="SUPFAM" id="SSF88659">
    <property type="entry name" value="Sigma3 and sigma4 domains of RNA polymerase sigma factors"/>
    <property type="match status" value="1"/>
</dbReference>
<comment type="caution">
    <text evidence="3">The sequence shown here is derived from an EMBL/GenBank/DDBJ whole genome shotgun (WGS) entry which is preliminary data.</text>
</comment>
<dbReference type="EMBL" id="BAABRT010000018">
    <property type="protein sequence ID" value="GAA5525637.1"/>
    <property type="molecule type" value="Genomic_DNA"/>
</dbReference>
<evidence type="ECO:0000313" key="4">
    <source>
        <dbReference type="Proteomes" id="UP001408594"/>
    </source>
</evidence>
<feature type="compositionally biased region" description="Basic and acidic residues" evidence="1">
    <location>
        <begin position="185"/>
        <end position="200"/>
    </location>
</feature>
<accession>A0ABP9WR02</accession>